<gene>
    <name evidence="2" type="ORF">GCM10009741_44300</name>
</gene>
<dbReference type="Proteomes" id="UP001500363">
    <property type="component" value="Unassembled WGS sequence"/>
</dbReference>
<name>A0ABN2BCH4_9ACTN</name>
<keyword evidence="3" id="KW-1185">Reference proteome</keyword>
<keyword evidence="1" id="KW-0732">Signal</keyword>
<comment type="caution">
    <text evidence="2">The sequence shown here is derived from an EMBL/GenBank/DDBJ whole genome shotgun (WGS) entry which is preliminary data.</text>
</comment>
<protein>
    <recommendedName>
        <fullName evidence="4">Secreted protein</fullName>
    </recommendedName>
</protein>
<evidence type="ECO:0000256" key="1">
    <source>
        <dbReference type="SAM" id="SignalP"/>
    </source>
</evidence>
<evidence type="ECO:0008006" key="4">
    <source>
        <dbReference type="Google" id="ProtNLM"/>
    </source>
</evidence>
<evidence type="ECO:0000313" key="2">
    <source>
        <dbReference type="EMBL" id="GAA1536863.1"/>
    </source>
</evidence>
<organism evidence="2 3">
    <name type="scientific">Kribbella lupini</name>
    <dbReference type="NCBI Taxonomy" id="291602"/>
    <lineage>
        <taxon>Bacteria</taxon>
        <taxon>Bacillati</taxon>
        <taxon>Actinomycetota</taxon>
        <taxon>Actinomycetes</taxon>
        <taxon>Propionibacteriales</taxon>
        <taxon>Kribbellaceae</taxon>
        <taxon>Kribbella</taxon>
    </lineage>
</organism>
<evidence type="ECO:0000313" key="3">
    <source>
        <dbReference type="Proteomes" id="UP001500363"/>
    </source>
</evidence>
<reference evidence="2 3" key="1">
    <citation type="journal article" date="2019" name="Int. J. Syst. Evol. Microbiol.">
        <title>The Global Catalogue of Microorganisms (GCM) 10K type strain sequencing project: providing services to taxonomists for standard genome sequencing and annotation.</title>
        <authorList>
            <consortium name="The Broad Institute Genomics Platform"/>
            <consortium name="The Broad Institute Genome Sequencing Center for Infectious Disease"/>
            <person name="Wu L."/>
            <person name="Ma J."/>
        </authorList>
    </citation>
    <scope>NUCLEOTIDE SEQUENCE [LARGE SCALE GENOMIC DNA]</scope>
    <source>
        <strain evidence="2 3">JCM 14303</strain>
    </source>
</reference>
<feature type="chain" id="PRO_5047517345" description="Secreted protein" evidence="1">
    <location>
        <begin position="17"/>
        <end position="115"/>
    </location>
</feature>
<dbReference type="EMBL" id="BAAANC010000002">
    <property type="protein sequence ID" value="GAA1536863.1"/>
    <property type="molecule type" value="Genomic_DNA"/>
</dbReference>
<feature type="signal peptide" evidence="1">
    <location>
        <begin position="1"/>
        <end position="16"/>
    </location>
</feature>
<sequence length="115" mass="12278">MSVAAIGMLVVPVVGAGSAAAAVTPDDAAQPAAKVAQGPSKLDGYWCDQSGIGTENAYVTCHNETDQARYAHFHVDCWALGDNDTDQTKWVGPWGSVSFNHYCWSHAQSIEGYFQ</sequence>
<accession>A0ABN2BCH4</accession>
<proteinExistence type="predicted"/>